<evidence type="ECO:0000313" key="2">
    <source>
        <dbReference type="EMBL" id="MDU0352918.1"/>
    </source>
</evidence>
<organism evidence="2 3">
    <name type="scientific">Paraglaciecola aquimarina</name>
    <dbReference type="NCBI Taxonomy" id="1235557"/>
    <lineage>
        <taxon>Bacteria</taxon>
        <taxon>Pseudomonadati</taxon>
        <taxon>Pseudomonadota</taxon>
        <taxon>Gammaproteobacteria</taxon>
        <taxon>Alteromonadales</taxon>
        <taxon>Alteromonadaceae</taxon>
        <taxon>Paraglaciecola</taxon>
    </lineage>
</organism>
<name>A0ABU3SSD4_9ALTE</name>
<evidence type="ECO:0000256" key="1">
    <source>
        <dbReference type="SAM" id="MobiDB-lite"/>
    </source>
</evidence>
<comment type="caution">
    <text evidence="2">The sequence shown here is derived from an EMBL/GenBank/DDBJ whole genome shotgun (WGS) entry which is preliminary data.</text>
</comment>
<dbReference type="EMBL" id="JAWDIO010000002">
    <property type="protein sequence ID" value="MDU0352918.1"/>
    <property type="molecule type" value="Genomic_DNA"/>
</dbReference>
<sequence length="57" mass="6414">MEFPFLSGPEMQILDNPNHGDGQIEKHRSGDNYDLIKSKFVSVLPAGEWNQGTPSRQ</sequence>
<evidence type="ECO:0000313" key="3">
    <source>
        <dbReference type="Proteomes" id="UP001247805"/>
    </source>
</evidence>
<dbReference type="Gene3D" id="2.60.120.560">
    <property type="entry name" value="Exo-inulinase, domain 1"/>
    <property type="match status" value="1"/>
</dbReference>
<accession>A0ABU3SSD4</accession>
<dbReference type="RefSeq" id="WP_316024622.1">
    <property type="nucleotide sequence ID" value="NZ_JAWDIO010000002.1"/>
</dbReference>
<dbReference type="Proteomes" id="UP001247805">
    <property type="component" value="Unassembled WGS sequence"/>
</dbReference>
<feature type="region of interest" description="Disordered" evidence="1">
    <location>
        <begin position="1"/>
        <end position="30"/>
    </location>
</feature>
<gene>
    <name evidence="2" type="ORF">RS130_02360</name>
</gene>
<keyword evidence="3" id="KW-1185">Reference proteome</keyword>
<proteinExistence type="predicted"/>
<reference evidence="2 3" key="1">
    <citation type="submission" date="2023-10" db="EMBL/GenBank/DDBJ databases">
        <title>Glaciecola aquimarina strain GGW-M5 nov., isolated from a coastal seawater.</title>
        <authorList>
            <person name="Bayburt H."/>
            <person name="Kim J.M."/>
            <person name="Choi B.J."/>
            <person name="Jeon C.O."/>
        </authorList>
    </citation>
    <scope>NUCLEOTIDE SEQUENCE [LARGE SCALE GENOMIC DNA]</scope>
    <source>
        <strain evidence="2 3">KCTC 32108</strain>
    </source>
</reference>
<protein>
    <submittedName>
        <fullName evidence="2">Uncharacterized protein</fullName>
    </submittedName>
</protein>